<reference evidence="1" key="1">
    <citation type="submission" date="2014-11" db="EMBL/GenBank/DDBJ databases">
        <authorList>
            <person name="Amaro Gonzalez C."/>
        </authorList>
    </citation>
    <scope>NUCLEOTIDE SEQUENCE</scope>
</reference>
<dbReference type="AlphaFoldDB" id="A0A0E9PYR2"/>
<proteinExistence type="predicted"/>
<reference evidence="1" key="2">
    <citation type="journal article" date="2015" name="Fish Shellfish Immunol.">
        <title>Early steps in the European eel (Anguilla anguilla)-Vibrio vulnificus interaction in the gills: Role of the RtxA13 toxin.</title>
        <authorList>
            <person name="Callol A."/>
            <person name="Pajuelo D."/>
            <person name="Ebbesson L."/>
            <person name="Teles M."/>
            <person name="MacKenzie S."/>
            <person name="Amaro C."/>
        </authorList>
    </citation>
    <scope>NUCLEOTIDE SEQUENCE</scope>
</reference>
<organism evidence="1">
    <name type="scientific">Anguilla anguilla</name>
    <name type="common">European freshwater eel</name>
    <name type="synonym">Muraena anguilla</name>
    <dbReference type="NCBI Taxonomy" id="7936"/>
    <lineage>
        <taxon>Eukaryota</taxon>
        <taxon>Metazoa</taxon>
        <taxon>Chordata</taxon>
        <taxon>Craniata</taxon>
        <taxon>Vertebrata</taxon>
        <taxon>Euteleostomi</taxon>
        <taxon>Actinopterygii</taxon>
        <taxon>Neopterygii</taxon>
        <taxon>Teleostei</taxon>
        <taxon>Anguilliformes</taxon>
        <taxon>Anguillidae</taxon>
        <taxon>Anguilla</taxon>
    </lineage>
</organism>
<dbReference type="EMBL" id="GBXM01099165">
    <property type="protein sequence ID" value="JAH09412.1"/>
    <property type="molecule type" value="Transcribed_RNA"/>
</dbReference>
<name>A0A0E9PYR2_ANGAN</name>
<sequence length="46" mass="5576">MCIEKILEETVHYRCENTNNTYFLILNNTLGMVSVEWWYGMLILNY</sequence>
<accession>A0A0E9PYR2</accession>
<protein>
    <submittedName>
        <fullName evidence="1">Uncharacterized protein</fullName>
    </submittedName>
</protein>
<evidence type="ECO:0000313" key="1">
    <source>
        <dbReference type="EMBL" id="JAH09412.1"/>
    </source>
</evidence>